<name>A0ABV5X5U2_9MICO</name>
<gene>
    <name evidence="1" type="ORF">ACFFN1_12990</name>
</gene>
<protein>
    <recommendedName>
        <fullName evidence="3">PD-(D/E)XK nuclease superfamily protein</fullName>
    </recommendedName>
</protein>
<dbReference type="InterPro" id="IPR011604">
    <property type="entry name" value="PDDEXK-like_dom_sf"/>
</dbReference>
<dbReference type="Proteomes" id="UP001589707">
    <property type="component" value="Unassembled WGS sequence"/>
</dbReference>
<reference evidence="1 2" key="1">
    <citation type="submission" date="2024-09" db="EMBL/GenBank/DDBJ databases">
        <authorList>
            <person name="Sun Q."/>
            <person name="Mori K."/>
        </authorList>
    </citation>
    <scope>NUCLEOTIDE SEQUENCE [LARGE SCALE GENOMIC DNA]</scope>
    <source>
        <strain evidence="1 2">JCM 11683</strain>
    </source>
</reference>
<proteinExistence type="predicted"/>
<keyword evidence="2" id="KW-1185">Reference proteome</keyword>
<evidence type="ECO:0000313" key="1">
    <source>
        <dbReference type="EMBL" id="MFB9777304.1"/>
    </source>
</evidence>
<evidence type="ECO:0008006" key="3">
    <source>
        <dbReference type="Google" id="ProtNLM"/>
    </source>
</evidence>
<comment type="caution">
    <text evidence="1">The sequence shown here is derived from an EMBL/GenBank/DDBJ whole genome shotgun (WGS) entry which is preliminary data.</text>
</comment>
<accession>A0ABV5X5U2</accession>
<organism evidence="1 2">
    <name type="scientific">Brevibacterium otitidis</name>
    <dbReference type="NCBI Taxonomy" id="53364"/>
    <lineage>
        <taxon>Bacteria</taxon>
        <taxon>Bacillati</taxon>
        <taxon>Actinomycetota</taxon>
        <taxon>Actinomycetes</taxon>
        <taxon>Micrococcales</taxon>
        <taxon>Brevibacteriaceae</taxon>
        <taxon>Brevibacterium</taxon>
    </lineage>
</organism>
<dbReference type="Gene3D" id="3.90.320.10">
    <property type="match status" value="1"/>
</dbReference>
<evidence type="ECO:0000313" key="2">
    <source>
        <dbReference type="Proteomes" id="UP001589707"/>
    </source>
</evidence>
<sequence>MLTTDEAQDVQDTLLGVIQAAIAAHPRSLQKRIGPSEIGIPCDRCLGHKLAGTPADETGPAWKPAVGTAVHAQLEEWFTTASAAGDLEGQFECERTVTVGTIAGTPITGSCDLWIPGLGVVNDWKVVGPKQLTKYRRQGPSAQYRVQAHLYARGFANAGETPQQVAITFLPRDGELGLTHFWTEPYNPGLAEAALARADRIALNVTAMQTISDEAALDWINGLPADPDCYSCRRFPGAPQKPVAESTAALLNL</sequence>
<dbReference type="EMBL" id="JBHMAU010000075">
    <property type="protein sequence ID" value="MFB9777304.1"/>
    <property type="molecule type" value="Genomic_DNA"/>
</dbReference>
<dbReference type="RefSeq" id="WP_376841225.1">
    <property type="nucleotide sequence ID" value="NZ_JBHMAU010000075.1"/>
</dbReference>